<dbReference type="InterPro" id="IPR051973">
    <property type="entry name" value="tRNA_Anticodon_Mtase-Reg"/>
</dbReference>
<comment type="caution">
    <text evidence="7">The sequence shown here is derived from an EMBL/GenBank/DDBJ whole genome shotgun (WGS) entry which is preliminary data.</text>
</comment>
<dbReference type="PANTHER" id="PTHR14344">
    <property type="entry name" value="WD REPEAT PROTEIN"/>
    <property type="match status" value="1"/>
</dbReference>
<evidence type="ECO:0000256" key="2">
    <source>
        <dbReference type="ARBA" id="ARBA00022490"/>
    </source>
</evidence>
<keyword evidence="8" id="KW-1185">Reference proteome</keyword>
<evidence type="ECO:0000313" key="8">
    <source>
        <dbReference type="Proteomes" id="UP000238479"/>
    </source>
</evidence>
<dbReference type="STRING" id="74649.A0A2P6RF93"/>
<keyword evidence="2" id="KW-0963">Cytoplasm</keyword>
<comment type="subcellular location">
    <subcellularLocation>
        <location evidence="1">Cytoplasm</location>
    </subcellularLocation>
</comment>
<dbReference type="EMBL" id="PDCK01000041">
    <property type="protein sequence ID" value="PRQ45101.1"/>
    <property type="molecule type" value="Genomic_DNA"/>
</dbReference>
<proteinExistence type="predicted"/>
<dbReference type="Gramene" id="PRQ45101">
    <property type="protein sequence ID" value="PRQ45101"/>
    <property type="gene ID" value="RchiOBHm_Chr3g0486511"/>
</dbReference>
<evidence type="ECO:0000256" key="5">
    <source>
        <dbReference type="ARBA" id="ARBA00022737"/>
    </source>
</evidence>
<reference evidence="7 8" key="1">
    <citation type="journal article" date="2018" name="Nat. Genet.">
        <title>The Rosa genome provides new insights in the design of modern roses.</title>
        <authorList>
            <person name="Bendahmane M."/>
        </authorList>
    </citation>
    <scope>NUCLEOTIDE SEQUENCE [LARGE SCALE GENOMIC DNA]</scope>
    <source>
        <strain evidence="8">cv. Old Blush</strain>
    </source>
</reference>
<keyword evidence="5" id="KW-0677">Repeat</keyword>
<organism evidence="7 8">
    <name type="scientific">Rosa chinensis</name>
    <name type="common">China rose</name>
    <dbReference type="NCBI Taxonomy" id="74649"/>
    <lineage>
        <taxon>Eukaryota</taxon>
        <taxon>Viridiplantae</taxon>
        <taxon>Streptophyta</taxon>
        <taxon>Embryophyta</taxon>
        <taxon>Tracheophyta</taxon>
        <taxon>Spermatophyta</taxon>
        <taxon>Magnoliopsida</taxon>
        <taxon>eudicotyledons</taxon>
        <taxon>Gunneridae</taxon>
        <taxon>Pentapetalae</taxon>
        <taxon>rosids</taxon>
        <taxon>fabids</taxon>
        <taxon>Rosales</taxon>
        <taxon>Rosaceae</taxon>
        <taxon>Rosoideae</taxon>
        <taxon>Rosoideae incertae sedis</taxon>
        <taxon>Rosa</taxon>
    </lineage>
</organism>
<dbReference type="Proteomes" id="UP000238479">
    <property type="component" value="Chromosome 3"/>
</dbReference>
<keyword evidence="3" id="KW-0853">WD repeat</keyword>
<evidence type="ECO:0000256" key="3">
    <source>
        <dbReference type="ARBA" id="ARBA00022574"/>
    </source>
</evidence>
<protein>
    <submittedName>
        <fullName evidence="7">Uncharacterized protein</fullName>
    </submittedName>
</protein>
<gene>
    <name evidence="7" type="ORF">RchiOBHm_Chr3g0486511</name>
</gene>
<keyword evidence="6" id="KW-0812">Transmembrane</keyword>
<evidence type="ECO:0000256" key="4">
    <source>
        <dbReference type="ARBA" id="ARBA00022694"/>
    </source>
</evidence>
<evidence type="ECO:0000313" key="7">
    <source>
        <dbReference type="EMBL" id="PRQ45101.1"/>
    </source>
</evidence>
<keyword evidence="6" id="KW-1133">Transmembrane helix</keyword>
<dbReference type="GO" id="GO:0005737">
    <property type="term" value="C:cytoplasm"/>
    <property type="evidence" value="ECO:0007669"/>
    <property type="project" value="UniProtKB-SubCell"/>
</dbReference>
<keyword evidence="6" id="KW-0472">Membrane</keyword>
<keyword evidence="4" id="KW-0819">tRNA processing</keyword>
<dbReference type="AlphaFoldDB" id="A0A2P6RF93"/>
<dbReference type="PANTHER" id="PTHR14344:SF3">
    <property type="entry name" value="WD REPEAT-CONTAINING PROTEIN 6"/>
    <property type="match status" value="1"/>
</dbReference>
<dbReference type="GO" id="GO:0030488">
    <property type="term" value="P:tRNA methylation"/>
    <property type="evidence" value="ECO:0007669"/>
    <property type="project" value="TreeGrafter"/>
</dbReference>
<accession>A0A2P6RF93</accession>
<name>A0A2P6RF93_ROSCH</name>
<evidence type="ECO:0000256" key="6">
    <source>
        <dbReference type="SAM" id="Phobius"/>
    </source>
</evidence>
<evidence type="ECO:0000256" key="1">
    <source>
        <dbReference type="ARBA" id="ARBA00004496"/>
    </source>
</evidence>
<sequence>MPSLNLNRFIVNCFYIPSSSNCSVLLGTLVASDVKISPSSCFKGAHGISSISSVAFARLSSNQTEICSATQNLLFDIILFFFCSICLKDLEFIGMKQVKELSLIQSVSACNSSVNKLSNCHYAAGFASVDFIIWNLLTDTKVNSLPAHHIASSKMIYKILVFFIFWCLSAYLFQVFQIPCGGWRRPHFYYLGDVPEIKNCFAYVKDDIIYIH</sequence>
<feature type="transmembrane region" description="Helical" evidence="6">
    <location>
        <begin position="155"/>
        <end position="176"/>
    </location>
</feature>